<dbReference type="InterPro" id="IPR001650">
    <property type="entry name" value="Helicase_C-like"/>
</dbReference>
<keyword evidence="3 12" id="KW-0378">Hydrolase</keyword>
<keyword evidence="6" id="KW-0238">DNA-binding</keyword>
<comment type="caution">
    <text evidence="13">The sequence shown here is derived from an EMBL/GenBank/DDBJ whole genome shotgun (WGS) entry which is preliminary data.</text>
</comment>
<dbReference type="Gene3D" id="3.40.50.300">
    <property type="entry name" value="P-loop containing nucleotide triphosphate hydrolases"/>
    <property type="match status" value="2"/>
</dbReference>
<dbReference type="InterPro" id="IPR000836">
    <property type="entry name" value="PRTase_dom"/>
</dbReference>
<evidence type="ECO:0000256" key="4">
    <source>
        <dbReference type="ARBA" id="ARBA00022806"/>
    </source>
</evidence>
<evidence type="ECO:0000313" key="15">
    <source>
        <dbReference type="Proteomes" id="UP001617689"/>
    </source>
</evidence>
<dbReference type="PROSITE" id="PS51192">
    <property type="entry name" value="HELICASE_ATP_BIND_1"/>
    <property type="match status" value="1"/>
</dbReference>
<feature type="domain" description="Helicase ATP-binding" evidence="10">
    <location>
        <begin position="30"/>
        <end position="205"/>
    </location>
</feature>
<dbReference type="RefSeq" id="WP_039359185.1">
    <property type="nucleotide sequence ID" value="NZ_JBIXLL010000001.1"/>
</dbReference>
<dbReference type="SMART" id="SM00487">
    <property type="entry name" value="DEXDc"/>
    <property type="match status" value="1"/>
</dbReference>
<evidence type="ECO:0000256" key="1">
    <source>
        <dbReference type="ARBA" id="ARBA00005446"/>
    </source>
</evidence>
<keyword evidence="4 13" id="KW-0347">Helicase</keyword>
<sequence length="705" mass="78530">MDQEQARQLLQTVLADPAAQFRDGQWEAIDALVNRQQKLLVVQRTGWGKSSVYFISTKIFRDRGMGPTIIVSPLLALMRNQIDSAGRLGIVAETLNSTNKDDWNSVTQRIISNQVDCLLISPERLANDSFVETVLQPIADRIALMVIDEAHCISDWGHDFRPDYRRIVNILRQLPANIPVLGTTATANNRVIEDIQAQLGNIHIQRGPLIRESLWLQTMRLPDQSSRLAWLAQAIPTLPGTGIVYVLTQRDAEMVSRWLNRSGIEARPYYSGVTHDDFSTSSGMADSDSYRQHLESLLLNNQIKVLVATTALGMGYDKPDLGFVIHYQMPGSIVAYYQQVGRAGRGIDYAVGILMSGVEDREIHEFFRGSAFPAETQVTEILQALASADGLTLRGIEEQTNLRHGQIEKVLKFLSVDSPAPVINVDRKWRRTPVSYGMDRARIAHLTGQREREWQEMQAYLAETRCKMTFLRHALDDQYTTPCGKCTSCLGRPVVAIPLNAELIHRAGTFLKQAEIVIRPNIQVAANAFIEYGFRGNLAQNLRAKEGRVLSRWGDAGWGKAVADNKYAGRFSDELVAAMAEMIQQRWQPEPAPEWVCCVPSRNHPTLVPDFARRLAVRLNLPFVDAIHKIRDNQPQKGQQNRFHQCRNLDGAFAVIPSIPEGAVLLIDDIVDSGWTLAVIAALLQQAGSGCVYPAALASASVSNA</sequence>
<evidence type="ECO:0000259" key="11">
    <source>
        <dbReference type="PROSITE" id="PS51194"/>
    </source>
</evidence>
<evidence type="ECO:0000256" key="8">
    <source>
        <dbReference type="ARBA" id="ARBA00034617"/>
    </source>
</evidence>
<dbReference type="GO" id="GO:0009378">
    <property type="term" value="F:four-way junction helicase activity"/>
    <property type="evidence" value="ECO:0007669"/>
    <property type="project" value="TreeGrafter"/>
</dbReference>
<gene>
    <name evidence="12" type="ORF">ACIPUP_01010</name>
    <name evidence="13" type="ORF">BSK71_11225</name>
</gene>
<evidence type="ECO:0000256" key="9">
    <source>
        <dbReference type="ARBA" id="ARBA00034808"/>
    </source>
</evidence>
<dbReference type="SUPFAM" id="SSF52540">
    <property type="entry name" value="P-loop containing nucleoside triphosphate hydrolases"/>
    <property type="match status" value="1"/>
</dbReference>
<evidence type="ECO:0000313" key="14">
    <source>
        <dbReference type="Proteomes" id="UP000189286"/>
    </source>
</evidence>
<dbReference type="GO" id="GO:0043138">
    <property type="term" value="F:3'-5' DNA helicase activity"/>
    <property type="evidence" value="ECO:0007669"/>
    <property type="project" value="UniProtKB-EC"/>
</dbReference>
<dbReference type="PANTHER" id="PTHR13710:SF105">
    <property type="entry name" value="ATP-DEPENDENT DNA HELICASE Q1"/>
    <property type="match status" value="1"/>
</dbReference>
<dbReference type="GO" id="GO:0030894">
    <property type="term" value="C:replisome"/>
    <property type="evidence" value="ECO:0007669"/>
    <property type="project" value="TreeGrafter"/>
</dbReference>
<dbReference type="Proteomes" id="UP001617689">
    <property type="component" value="Unassembled WGS sequence"/>
</dbReference>
<dbReference type="GO" id="GO:0016787">
    <property type="term" value="F:hydrolase activity"/>
    <property type="evidence" value="ECO:0007669"/>
    <property type="project" value="UniProtKB-KW"/>
</dbReference>
<evidence type="ECO:0000256" key="7">
    <source>
        <dbReference type="ARBA" id="ARBA00023235"/>
    </source>
</evidence>
<keyword evidence="7" id="KW-0413">Isomerase</keyword>
<dbReference type="AlphaFoldDB" id="A0A1V2R3H4"/>
<dbReference type="InterPro" id="IPR014001">
    <property type="entry name" value="Helicase_ATP-bd"/>
</dbReference>
<feature type="domain" description="Helicase C-terminal" evidence="11">
    <location>
        <begin position="230"/>
        <end position="382"/>
    </location>
</feature>
<evidence type="ECO:0000256" key="5">
    <source>
        <dbReference type="ARBA" id="ARBA00022840"/>
    </source>
</evidence>
<name>A0A1V2R3H4_9GAMM</name>
<dbReference type="NCBIfam" id="TIGR00614">
    <property type="entry name" value="recQ_fam"/>
    <property type="match status" value="1"/>
</dbReference>
<dbReference type="InterPro" id="IPR002464">
    <property type="entry name" value="DNA/RNA_helicase_DEAH_CS"/>
</dbReference>
<dbReference type="GO" id="GO:0005737">
    <property type="term" value="C:cytoplasm"/>
    <property type="evidence" value="ECO:0007669"/>
    <property type="project" value="TreeGrafter"/>
</dbReference>
<evidence type="ECO:0000259" key="10">
    <source>
        <dbReference type="PROSITE" id="PS51192"/>
    </source>
</evidence>
<dbReference type="Pfam" id="PF00270">
    <property type="entry name" value="DEAD"/>
    <property type="match status" value="1"/>
</dbReference>
<dbReference type="GO" id="GO:0006310">
    <property type="term" value="P:DNA recombination"/>
    <property type="evidence" value="ECO:0007669"/>
    <property type="project" value="InterPro"/>
</dbReference>
<reference evidence="13" key="2">
    <citation type="submission" date="2016-11" db="EMBL/GenBank/DDBJ databases">
        <authorList>
            <person name="Jaros S."/>
            <person name="Januszkiewicz K."/>
            <person name="Wedrychowicz H."/>
        </authorList>
    </citation>
    <scope>NUCLEOTIDE SEQUENCE [LARGE SCALE GENOMIC DNA]</scope>
    <source>
        <strain evidence="13">ICMP 9972</strain>
    </source>
</reference>
<accession>A0A1V2R3H4</accession>
<evidence type="ECO:0000313" key="12">
    <source>
        <dbReference type="EMBL" id="MFJ5427734.1"/>
    </source>
</evidence>
<dbReference type="EMBL" id="JBIXLL010000001">
    <property type="protein sequence ID" value="MFJ5427734.1"/>
    <property type="molecule type" value="Genomic_DNA"/>
</dbReference>
<dbReference type="OrthoDB" id="9760034at2"/>
<dbReference type="Proteomes" id="UP000189286">
    <property type="component" value="Unassembled WGS sequence"/>
</dbReference>
<dbReference type="GO" id="GO:0003677">
    <property type="term" value="F:DNA binding"/>
    <property type="evidence" value="ECO:0007669"/>
    <property type="project" value="UniProtKB-KW"/>
</dbReference>
<dbReference type="SMART" id="SM00490">
    <property type="entry name" value="HELICc"/>
    <property type="match status" value="1"/>
</dbReference>
<dbReference type="PROSITE" id="PS00690">
    <property type="entry name" value="DEAH_ATP_HELICASE"/>
    <property type="match status" value="1"/>
</dbReference>
<evidence type="ECO:0000256" key="3">
    <source>
        <dbReference type="ARBA" id="ARBA00022801"/>
    </source>
</evidence>
<reference evidence="12 15" key="3">
    <citation type="submission" date="2024-10" db="EMBL/GenBank/DDBJ databases">
        <authorList>
            <person name="Lu C.-H."/>
        </authorList>
    </citation>
    <scope>NUCLEOTIDE SEQUENCE [LARGE SCALE GENOMIC DNA]</scope>
    <source>
        <strain evidence="12 15">22ZTDG03-2</strain>
    </source>
</reference>
<dbReference type="Pfam" id="PF00271">
    <property type="entry name" value="Helicase_C"/>
    <property type="match status" value="1"/>
</dbReference>
<reference evidence="14" key="1">
    <citation type="submission" date="2016-11" db="EMBL/GenBank/DDBJ databases">
        <authorList>
            <person name="Panda P."/>
            <person name="Visnovsky S."/>
            <person name="Pitman A."/>
        </authorList>
    </citation>
    <scope>NUCLEOTIDE SEQUENCE [LARGE SCALE GENOMIC DNA]</scope>
    <source>
        <strain evidence="14">ICMP 9972</strain>
    </source>
</reference>
<keyword evidence="5" id="KW-0067">ATP-binding</keyword>
<dbReference type="PROSITE" id="PS51194">
    <property type="entry name" value="HELICASE_CTER"/>
    <property type="match status" value="1"/>
</dbReference>
<dbReference type="Gene3D" id="3.40.50.2020">
    <property type="match status" value="1"/>
</dbReference>
<proteinExistence type="inferred from homology"/>
<dbReference type="GO" id="GO:0005524">
    <property type="term" value="F:ATP binding"/>
    <property type="evidence" value="ECO:0007669"/>
    <property type="project" value="UniProtKB-KW"/>
</dbReference>
<evidence type="ECO:0000256" key="2">
    <source>
        <dbReference type="ARBA" id="ARBA00022741"/>
    </source>
</evidence>
<dbReference type="InterPro" id="IPR027417">
    <property type="entry name" value="P-loop_NTPase"/>
</dbReference>
<dbReference type="EC" id="5.6.2.4" evidence="9"/>
<dbReference type="InterPro" id="IPR004589">
    <property type="entry name" value="DNA_helicase_ATP-dep_RecQ"/>
</dbReference>
<dbReference type="GO" id="GO:0006281">
    <property type="term" value="P:DNA repair"/>
    <property type="evidence" value="ECO:0007669"/>
    <property type="project" value="TreeGrafter"/>
</dbReference>
<comment type="similarity">
    <text evidence="1">Belongs to the helicase family. RecQ subfamily.</text>
</comment>
<dbReference type="Pfam" id="PF00156">
    <property type="entry name" value="Pribosyltran"/>
    <property type="match status" value="1"/>
</dbReference>
<keyword evidence="15" id="KW-1185">Reference proteome</keyword>
<dbReference type="EMBL" id="MPUJ01000006">
    <property type="protein sequence ID" value="ONK05942.1"/>
    <property type="molecule type" value="Genomic_DNA"/>
</dbReference>
<comment type="catalytic activity">
    <reaction evidence="8">
        <text>Couples ATP hydrolysis with the unwinding of duplex DNA by translocating in the 3'-5' direction.</text>
        <dbReference type="EC" id="5.6.2.4"/>
    </reaction>
</comment>
<evidence type="ECO:0000256" key="6">
    <source>
        <dbReference type="ARBA" id="ARBA00023125"/>
    </source>
</evidence>
<dbReference type="InterPro" id="IPR011545">
    <property type="entry name" value="DEAD/DEAH_box_helicase_dom"/>
</dbReference>
<keyword evidence="2" id="KW-0547">Nucleotide-binding</keyword>
<dbReference type="GO" id="GO:0043590">
    <property type="term" value="C:bacterial nucleoid"/>
    <property type="evidence" value="ECO:0007669"/>
    <property type="project" value="TreeGrafter"/>
</dbReference>
<dbReference type="CDD" id="cd06223">
    <property type="entry name" value="PRTases_typeI"/>
    <property type="match status" value="1"/>
</dbReference>
<organism evidence="13 14">
    <name type="scientific">Pectobacterium actinidiae</name>
    <dbReference type="NCBI Taxonomy" id="1507808"/>
    <lineage>
        <taxon>Bacteria</taxon>
        <taxon>Pseudomonadati</taxon>
        <taxon>Pseudomonadota</taxon>
        <taxon>Gammaproteobacteria</taxon>
        <taxon>Enterobacterales</taxon>
        <taxon>Pectobacteriaceae</taxon>
        <taxon>Pectobacterium</taxon>
    </lineage>
</organism>
<protein>
    <recommendedName>
        <fullName evidence="9">DNA 3'-5' helicase</fullName>
        <ecNumber evidence="9">5.6.2.4</ecNumber>
    </recommendedName>
</protein>
<dbReference type="InterPro" id="IPR029057">
    <property type="entry name" value="PRTase-like"/>
</dbReference>
<evidence type="ECO:0000313" key="13">
    <source>
        <dbReference type="EMBL" id="ONK05942.1"/>
    </source>
</evidence>
<dbReference type="SUPFAM" id="SSF53271">
    <property type="entry name" value="PRTase-like"/>
    <property type="match status" value="1"/>
</dbReference>
<dbReference type="PANTHER" id="PTHR13710">
    <property type="entry name" value="DNA HELICASE RECQ FAMILY MEMBER"/>
    <property type="match status" value="1"/>
</dbReference>